<name>A0A4Y2CY14_ARAVE</name>
<gene>
    <name evidence="1" type="ORF">AVEN_59245_1</name>
</gene>
<reference evidence="1 2" key="1">
    <citation type="journal article" date="2019" name="Sci. Rep.">
        <title>Orb-weaving spider Araneus ventricosus genome elucidates the spidroin gene catalogue.</title>
        <authorList>
            <person name="Kono N."/>
            <person name="Nakamura H."/>
            <person name="Ohtoshi R."/>
            <person name="Moran D.A.P."/>
            <person name="Shinohara A."/>
            <person name="Yoshida Y."/>
            <person name="Fujiwara M."/>
            <person name="Mori M."/>
            <person name="Tomita M."/>
            <person name="Arakawa K."/>
        </authorList>
    </citation>
    <scope>NUCLEOTIDE SEQUENCE [LARGE SCALE GENOMIC DNA]</scope>
</reference>
<keyword evidence="2" id="KW-1185">Reference proteome</keyword>
<accession>A0A4Y2CY14</accession>
<dbReference type="Proteomes" id="UP000499080">
    <property type="component" value="Unassembled WGS sequence"/>
</dbReference>
<dbReference type="AlphaFoldDB" id="A0A4Y2CY14"/>
<evidence type="ECO:0000313" key="2">
    <source>
        <dbReference type="Proteomes" id="UP000499080"/>
    </source>
</evidence>
<evidence type="ECO:0000313" key="1">
    <source>
        <dbReference type="EMBL" id="GBM09273.1"/>
    </source>
</evidence>
<comment type="caution">
    <text evidence="1">The sequence shown here is derived from an EMBL/GenBank/DDBJ whole genome shotgun (WGS) entry which is preliminary data.</text>
</comment>
<proteinExistence type="predicted"/>
<organism evidence="1 2">
    <name type="scientific">Araneus ventricosus</name>
    <name type="common">Orbweaver spider</name>
    <name type="synonym">Epeira ventricosa</name>
    <dbReference type="NCBI Taxonomy" id="182803"/>
    <lineage>
        <taxon>Eukaryota</taxon>
        <taxon>Metazoa</taxon>
        <taxon>Ecdysozoa</taxon>
        <taxon>Arthropoda</taxon>
        <taxon>Chelicerata</taxon>
        <taxon>Arachnida</taxon>
        <taxon>Araneae</taxon>
        <taxon>Araneomorphae</taxon>
        <taxon>Entelegynae</taxon>
        <taxon>Araneoidea</taxon>
        <taxon>Araneidae</taxon>
        <taxon>Araneus</taxon>
    </lineage>
</organism>
<dbReference type="EMBL" id="BGPR01000267">
    <property type="protein sequence ID" value="GBM09273.1"/>
    <property type="molecule type" value="Genomic_DNA"/>
</dbReference>
<protein>
    <submittedName>
        <fullName evidence="1">Uncharacterized protein</fullName>
    </submittedName>
</protein>
<sequence length="90" mass="10517">MRTDTSAGTFSLTFRNLSAGGRLPLNARFNVNQNQITWWIFGGNEFRIQNPAVPKLTPCYQATAAKRRFWSYHLELKLFIYLFKESTLQR</sequence>